<evidence type="ECO:0000259" key="9">
    <source>
        <dbReference type="PROSITE" id="PS50157"/>
    </source>
</evidence>
<dbReference type="Proteomes" id="UP001219568">
    <property type="component" value="Unassembled WGS sequence"/>
</dbReference>
<evidence type="ECO:0000256" key="8">
    <source>
        <dbReference type="SAM" id="MobiDB-lite"/>
    </source>
</evidence>
<sequence>MKNHDVAARKCAKCHHVFSKVEHLRRHQRSHTGERPFKCMTCGRTYARSDVLNRHIRNHHLASQGVDGEATRQIQSSNDELTGRNNLPPGTESDGTHIETGNFSSDRPSSSPRNTPLECPTPRDLVINDPAGDDWNNRPVDDMLETQIPCTVGLPDSLENVRALEFTDDHQPLQLTAISTPPVSTSFHALIDPSLGLTQPSITKDTFDAMALDLDFGSAWLDDLLLTPSTSGGRRLNHPHKENISNEQFEQVRRHWPTRRRKATLSPSPVCWDDILLHSEDNIFSSASLKSISTLDPSPQVKSPWGFTEACRHRLAESMIAYASHSANQTNDSHVIPSPRDGPWNGEPPPTDILDLCLDLYFGQFHIHLPFVHPGTFKACHTPSILLFPICVVGMMILDRTAAYKIIADYLPGAIHHCRTELTSHAIRHCSGPDLFAVLGSACLILFIAASTAEIAFEDQRQALYEEAISMAKMRRVFDSHDYGYTLVQAVGDDNVMWKSWARIQSVQRLTGCLILADAYSAQMLGLAPILSPDIVQLPRICPDPLFTVYSSRQWKSKTAFNDPWKHTASVVLDMQSPPPGLTRMELQTAFALFWLRILNHRHRPRRELVPVPETGIRTATLSHENPETDSEQSFESCLALAFGVYETELKSEDANSLILWHYLCLRLTCDLAVVEDAAGRNGPEAAKEAVEKLRLWARSPGARRACLHASQMYIAINNHRKSHGMMLHSEMALFHAALVLGFYLLAAPDCTSSDDACYDIFEEVPWGQVGTLGLSLRSLDQEIFSSVSGAAAFIQKGGPVSFHGAEYCSPYGAARRSFMNFASQLKEVGKWNVEEYCKVLRIISDTLLTPERQDTES</sequence>
<evidence type="ECO:0000256" key="4">
    <source>
        <dbReference type="ARBA" id="ARBA00023015"/>
    </source>
</evidence>
<feature type="compositionally biased region" description="Polar residues" evidence="8">
    <location>
        <begin position="99"/>
        <end position="114"/>
    </location>
</feature>
<protein>
    <recommendedName>
        <fullName evidence="9">C2H2-type domain-containing protein</fullName>
    </recommendedName>
</protein>
<proteinExistence type="predicted"/>
<dbReference type="GO" id="GO:0008270">
    <property type="term" value="F:zinc ion binding"/>
    <property type="evidence" value="ECO:0007669"/>
    <property type="project" value="UniProtKB-KW"/>
</dbReference>
<dbReference type="GO" id="GO:0003677">
    <property type="term" value="F:DNA binding"/>
    <property type="evidence" value="ECO:0007669"/>
    <property type="project" value="InterPro"/>
</dbReference>
<evidence type="ECO:0000256" key="5">
    <source>
        <dbReference type="ARBA" id="ARBA00023163"/>
    </source>
</evidence>
<comment type="caution">
    <text evidence="10">The sequence shown here is derived from an EMBL/GenBank/DDBJ whole genome shotgun (WGS) entry which is preliminary data.</text>
</comment>
<reference evidence="10" key="2">
    <citation type="submission" date="2023-01" db="EMBL/GenBank/DDBJ databases">
        <authorList>
            <person name="Petersen C."/>
        </authorList>
    </citation>
    <scope>NUCLEOTIDE SEQUENCE</scope>
    <source>
        <strain evidence="10">IBT 15450</strain>
    </source>
</reference>
<feature type="region of interest" description="Disordered" evidence="8">
    <location>
        <begin position="77"/>
        <end position="138"/>
    </location>
</feature>
<dbReference type="InterPro" id="IPR013087">
    <property type="entry name" value="Znf_C2H2_type"/>
</dbReference>
<dbReference type="PANTHER" id="PTHR47660:SF2">
    <property type="entry name" value="TRANSCRIPTION FACTOR WITH C2H2 AND ZN(2)-CYS(6) DNA BINDING DOMAIN (EUROFUNG)"/>
    <property type="match status" value="1"/>
</dbReference>
<dbReference type="InterPro" id="IPR036236">
    <property type="entry name" value="Znf_C2H2_sf"/>
</dbReference>
<evidence type="ECO:0000256" key="3">
    <source>
        <dbReference type="ARBA" id="ARBA00022833"/>
    </source>
</evidence>
<evidence type="ECO:0000256" key="2">
    <source>
        <dbReference type="ARBA" id="ARBA00022771"/>
    </source>
</evidence>
<dbReference type="Gene3D" id="3.30.160.60">
    <property type="entry name" value="Classic Zinc Finger"/>
    <property type="match status" value="2"/>
</dbReference>
<evidence type="ECO:0000256" key="7">
    <source>
        <dbReference type="PROSITE-ProRule" id="PRU00042"/>
    </source>
</evidence>
<dbReference type="Pfam" id="PF00096">
    <property type="entry name" value="zf-C2H2"/>
    <property type="match status" value="1"/>
</dbReference>
<dbReference type="CDD" id="cd12148">
    <property type="entry name" value="fungal_TF_MHR"/>
    <property type="match status" value="1"/>
</dbReference>
<dbReference type="PANTHER" id="PTHR47660">
    <property type="entry name" value="TRANSCRIPTION FACTOR WITH C2H2 AND ZN(2)-CYS(6) DNA BINDING DOMAIN (EUROFUNG)-RELATED-RELATED"/>
    <property type="match status" value="1"/>
</dbReference>
<dbReference type="PROSITE" id="PS00028">
    <property type="entry name" value="ZINC_FINGER_C2H2_1"/>
    <property type="match status" value="2"/>
</dbReference>
<keyword evidence="4" id="KW-0805">Transcription regulation</keyword>
<gene>
    <name evidence="10" type="ORF">N7460_012411</name>
</gene>
<keyword evidence="3" id="KW-0862">Zinc</keyword>
<feature type="domain" description="C2H2-type" evidence="9">
    <location>
        <begin position="9"/>
        <end position="36"/>
    </location>
</feature>
<evidence type="ECO:0000313" key="11">
    <source>
        <dbReference type="Proteomes" id="UP001219568"/>
    </source>
</evidence>
<dbReference type="EMBL" id="JAQJZL010000015">
    <property type="protein sequence ID" value="KAJ6027594.1"/>
    <property type="molecule type" value="Genomic_DNA"/>
</dbReference>
<keyword evidence="1" id="KW-0479">Metal-binding</keyword>
<evidence type="ECO:0000256" key="1">
    <source>
        <dbReference type="ARBA" id="ARBA00022723"/>
    </source>
</evidence>
<feature type="domain" description="C2H2-type" evidence="9">
    <location>
        <begin position="37"/>
        <end position="65"/>
    </location>
</feature>
<reference evidence="10" key="1">
    <citation type="journal article" date="2023" name="IMA Fungus">
        <title>Comparative genomic study of the Penicillium genus elucidates a diverse pangenome and 15 lateral gene transfer events.</title>
        <authorList>
            <person name="Petersen C."/>
            <person name="Sorensen T."/>
            <person name="Nielsen M.R."/>
            <person name="Sondergaard T.E."/>
            <person name="Sorensen J.L."/>
            <person name="Fitzpatrick D.A."/>
            <person name="Frisvad J.C."/>
            <person name="Nielsen K.L."/>
        </authorList>
    </citation>
    <scope>NUCLEOTIDE SEQUENCE</scope>
    <source>
        <strain evidence="10">IBT 15450</strain>
    </source>
</reference>
<dbReference type="InterPro" id="IPR007219">
    <property type="entry name" value="XnlR_reg_dom"/>
</dbReference>
<organism evidence="10 11">
    <name type="scientific">Penicillium canescens</name>
    <dbReference type="NCBI Taxonomy" id="5083"/>
    <lineage>
        <taxon>Eukaryota</taxon>
        <taxon>Fungi</taxon>
        <taxon>Dikarya</taxon>
        <taxon>Ascomycota</taxon>
        <taxon>Pezizomycotina</taxon>
        <taxon>Eurotiomycetes</taxon>
        <taxon>Eurotiomycetidae</taxon>
        <taxon>Eurotiales</taxon>
        <taxon>Aspergillaceae</taxon>
        <taxon>Penicillium</taxon>
    </lineage>
</organism>
<dbReference type="AlphaFoldDB" id="A0AAD6I295"/>
<dbReference type="PROSITE" id="PS50157">
    <property type="entry name" value="ZINC_FINGER_C2H2_2"/>
    <property type="match status" value="2"/>
</dbReference>
<keyword evidence="5" id="KW-0804">Transcription</keyword>
<dbReference type="SUPFAM" id="SSF57667">
    <property type="entry name" value="beta-beta-alpha zinc fingers"/>
    <property type="match status" value="1"/>
</dbReference>
<keyword evidence="6" id="KW-0539">Nucleus</keyword>
<dbReference type="GO" id="GO:0006351">
    <property type="term" value="P:DNA-templated transcription"/>
    <property type="evidence" value="ECO:0007669"/>
    <property type="project" value="InterPro"/>
</dbReference>
<name>A0AAD6I295_PENCN</name>
<dbReference type="FunFam" id="3.30.160.60:FF:002343">
    <property type="entry name" value="Zinc finger protein 33A"/>
    <property type="match status" value="1"/>
</dbReference>
<keyword evidence="2 7" id="KW-0863">Zinc-finger</keyword>
<keyword evidence="11" id="KW-1185">Reference proteome</keyword>
<evidence type="ECO:0000313" key="10">
    <source>
        <dbReference type="EMBL" id="KAJ6027594.1"/>
    </source>
</evidence>
<dbReference type="SMART" id="SM00355">
    <property type="entry name" value="ZnF_C2H2"/>
    <property type="match status" value="2"/>
</dbReference>
<evidence type="ECO:0000256" key="6">
    <source>
        <dbReference type="ARBA" id="ARBA00023242"/>
    </source>
</evidence>
<dbReference type="Pfam" id="PF04082">
    <property type="entry name" value="Fungal_trans"/>
    <property type="match status" value="1"/>
</dbReference>
<accession>A0AAD6I295</accession>